<keyword evidence="22" id="KW-0694">RNA-binding</keyword>
<dbReference type="PROSITE" id="PS50878">
    <property type="entry name" value="RT_POL"/>
    <property type="match status" value="1"/>
</dbReference>
<evidence type="ECO:0000256" key="8">
    <source>
        <dbReference type="ARBA" id="ARBA00022670"/>
    </source>
</evidence>
<evidence type="ECO:0000256" key="18">
    <source>
        <dbReference type="ARBA" id="ARBA00022801"/>
    </source>
</evidence>
<evidence type="ECO:0000256" key="13">
    <source>
        <dbReference type="ARBA" id="ARBA00022741"/>
    </source>
</evidence>
<keyword evidence="9" id="KW-0808">Transferase</keyword>
<comment type="function">
    <text evidence="2">The aspartyl protease (PR) mediates the proteolytic cleavages of the Gag and Gag-Pol polyproteins after assembly of the VLP.</text>
</comment>
<evidence type="ECO:0000259" key="38">
    <source>
        <dbReference type="PROSITE" id="PS50878"/>
    </source>
</evidence>
<evidence type="ECO:0000313" key="40">
    <source>
        <dbReference type="EMBL" id="KAH0808432.1"/>
    </source>
</evidence>
<keyword evidence="6" id="KW-0963">Cytoplasm</keyword>
<dbReference type="InterPro" id="IPR041373">
    <property type="entry name" value="RT_RNaseH"/>
</dbReference>
<dbReference type="FunFam" id="3.10.10.10:FF:000007">
    <property type="entry name" value="Retrovirus-related Pol polyprotein from transposon 17.6-like Protein"/>
    <property type="match status" value="1"/>
</dbReference>
<dbReference type="GO" id="GO:0006508">
    <property type="term" value="P:proteolysis"/>
    <property type="evidence" value="ECO:0007669"/>
    <property type="project" value="UniProtKB-KW"/>
</dbReference>
<evidence type="ECO:0000256" key="1">
    <source>
        <dbReference type="ARBA" id="ARBA00000077"/>
    </source>
</evidence>
<feature type="region of interest" description="Disordered" evidence="37">
    <location>
        <begin position="1432"/>
        <end position="1462"/>
    </location>
</feature>
<evidence type="ECO:0000256" key="17">
    <source>
        <dbReference type="ARBA" id="ARBA00022771"/>
    </source>
</evidence>
<dbReference type="GO" id="GO:0042575">
    <property type="term" value="C:DNA polymerase complex"/>
    <property type="evidence" value="ECO:0007669"/>
    <property type="project" value="UniProtKB-ARBA"/>
</dbReference>
<evidence type="ECO:0000256" key="23">
    <source>
        <dbReference type="ARBA" id="ARBA00022908"/>
    </source>
</evidence>
<keyword evidence="7" id="KW-1188">Viral release from host cell</keyword>
<dbReference type="SUPFAM" id="SSF56672">
    <property type="entry name" value="DNA/RNA polymerases"/>
    <property type="match status" value="1"/>
</dbReference>
<dbReference type="FunFam" id="3.30.70.270:FF:000026">
    <property type="entry name" value="Transposon Ty3-G Gag-Pol polyprotein"/>
    <property type="match status" value="1"/>
</dbReference>
<keyword evidence="19" id="KW-0862">Zinc</keyword>
<protein>
    <recommendedName>
        <fullName evidence="5">RNA-directed DNA polymerase</fullName>
        <ecNumber evidence="5">2.7.7.49</ecNumber>
    </recommendedName>
    <alternativeName>
        <fullName evidence="36">Gag3-Pol3</fullName>
    </alternativeName>
</protein>
<evidence type="ECO:0000256" key="11">
    <source>
        <dbReference type="ARBA" id="ARBA00022722"/>
    </source>
</evidence>
<evidence type="ECO:0000256" key="28">
    <source>
        <dbReference type="ARBA" id="ARBA00023172"/>
    </source>
</evidence>
<evidence type="ECO:0000256" key="36">
    <source>
        <dbReference type="ARBA" id="ARBA00082890"/>
    </source>
</evidence>
<evidence type="ECO:0000256" key="34">
    <source>
        <dbReference type="ARBA" id="ARBA00055383"/>
    </source>
</evidence>
<dbReference type="CDD" id="cd01647">
    <property type="entry name" value="RT_LTR"/>
    <property type="match status" value="1"/>
</dbReference>
<evidence type="ECO:0000256" key="22">
    <source>
        <dbReference type="ARBA" id="ARBA00022884"/>
    </source>
</evidence>
<dbReference type="InterPro" id="IPR043502">
    <property type="entry name" value="DNA/RNA_pol_sf"/>
</dbReference>
<dbReference type="CDD" id="cd09274">
    <property type="entry name" value="RNase_HI_RT_Ty3"/>
    <property type="match status" value="1"/>
</dbReference>
<dbReference type="GO" id="GO:0003887">
    <property type="term" value="F:DNA-directed DNA polymerase activity"/>
    <property type="evidence" value="ECO:0007669"/>
    <property type="project" value="UniProtKB-KW"/>
</dbReference>
<comment type="subunit">
    <text evidence="35">The protease is a homodimer, whose active site consists of two apposed aspartic acid residues.</text>
</comment>
<dbReference type="FunFam" id="1.10.340.70:FF:000001">
    <property type="entry name" value="Retrovirus-related Pol polyprotein from transposon gypsy-like Protein"/>
    <property type="match status" value="1"/>
</dbReference>
<dbReference type="Gene3D" id="3.30.70.270">
    <property type="match status" value="2"/>
</dbReference>
<keyword evidence="15" id="KW-0688">Ribosomal frameshifting</keyword>
<evidence type="ECO:0000256" key="20">
    <source>
        <dbReference type="ARBA" id="ARBA00022840"/>
    </source>
</evidence>
<dbReference type="InterPro" id="IPR041588">
    <property type="entry name" value="Integrase_H2C2"/>
</dbReference>
<proteinExistence type="predicted"/>
<keyword evidence="13" id="KW-0547">Nucleotide-binding</keyword>
<evidence type="ECO:0000256" key="33">
    <source>
        <dbReference type="ARBA" id="ARBA00055265"/>
    </source>
</evidence>
<keyword evidence="21" id="KW-0460">Magnesium</keyword>
<dbReference type="GO" id="GO:0004190">
    <property type="term" value="F:aspartic-type endopeptidase activity"/>
    <property type="evidence" value="ECO:0007669"/>
    <property type="project" value="UniProtKB-KW"/>
</dbReference>
<dbReference type="PANTHER" id="PTHR37984">
    <property type="entry name" value="PROTEIN CBG26694"/>
    <property type="match status" value="1"/>
</dbReference>
<dbReference type="EMBL" id="JABDTM020028758">
    <property type="protein sequence ID" value="KAH0808432.1"/>
    <property type="molecule type" value="Genomic_DNA"/>
</dbReference>
<reference evidence="40" key="1">
    <citation type="journal article" date="2020" name="J Insects Food Feed">
        <title>The yellow mealworm (Tenebrio molitor) genome: a resource for the emerging insects as food and feed industry.</title>
        <authorList>
            <person name="Eriksson T."/>
            <person name="Andere A."/>
            <person name="Kelstrup H."/>
            <person name="Emery V."/>
            <person name="Picard C."/>
        </authorList>
    </citation>
    <scope>NUCLEOTIDE SEQUENCE</scope>
    <source>
        <strain evidence="40">Stoneville</strain>
        <tissue evidence="40">Whole head</tissue>
    </source>
</reference>
<evidence type="ECO:0000256" key="15">
    <source>
        <dbReference type="ARBA" id="ARBA00022758"/>
    </source>
</evidence>
<sequence length="1462" mass="164527">MTVQMTAEQFQEFLRMARNPAPANNKNFIHCTARFDGTRSAAKVEEFVTMATIYKNVENVTDENAITGLPLLLIGEASQWWNGVKNQAHTWDDAMSLIRKAYAPAKPNYQLFQEIFHLPQPDDMPVDRFITIQRDLLSRMSRALDEEWQIDIIFGLLKAKLRNRLQREEIFSFDALLSRARAIEAILSEGKKKVPENTSVQPQPKDNKKTRTRCEYCHNHGHTANECRKRQRNEPPHAAVASKVGGPEEIRCYGCNAPGVFRRNCPRCTTQTTPAPTATTTMRTNNVGFCAIKTQRLQPRSRPAVEITIANVTGTAFLDTAAGSSVASASLFHHLQASGHQVRVETVDATFADGASKTLTVPTIHAEVVLCGRKIATTFVSLSGNENANTLLGADFIEDAGLIPDLAGKKFFFRNAPNITFPLIAKDGVREIVARPETNIKVAQVRTTVRSAPPPKEEPMDTDNYGPPAPKRPVTTQPQGRWNIYMAPDSVEYMWADAVQATAELFPVSPHSQEQRPPVPLEFATLHLRLHEGTGFLESERAACNDLLGKYRDLFENSGPPTPFAEHSIETGTSAPVSVPPYRLTPQKKDFLKKEIDELIEMGIVEECDSPWAAPVVLVPKPDGTLRLCVDYRKLNAVTVPDAYPLPRMDDLLQSMGRIGCISTIDLQAGYWQVAVRKQDQDKTAFICPFGLFRFTRMPFGLRNAPATFQRLMDRFRAGLPDLTLLAYLDDLVLFSATKQEHLVQLERIFQHIRHFKLRMKREKCFFGCPEVRYLGHRISAGGIVPDPDKVQAIAGMPPPSNLKHAHTFLQTCSWFRRFIPNFANISKPLSDLLKKNAVWEWGPAQQEAFETLKNRLITAPILQQADLSKPFTLRTDASSHAIGAALLQGEENEERPIEYASRLLTAPEKNYSTTEREALAIVWAVNKFRGYIEENTTVVITDHQPLRWLMSLKSPTGRLARWALQLQPFDLTIQYTPGRANVLADLLSRPQCDAETKHVCSICMIHIDVPVQGALALREEQMRDPEVRQVIDALTTANPEIAQPWTAKGYVINQGVLYHYPQEGDDEEAQLVVPVHERPRILKEFHDAPTAGHYGVARTLHKISSRYYWPGMRRYVTDYLKTCLECQRYKPSNVKPAGLLQTPVLQQRMEVLSVDLFGPLPPSEDGKKWILIAQDYATKWVELFALADATAENCGWTIVNEIGLRYGLPRRIISDNGSQFISAVMQKITFCLGITQSLTPVYHPEANPVERRNRDLKTQLSIQIGEEPHPTWPTKLPAIRFAMNTARCQTTNFTPAYLMFGREPRTVDDVTHDLRSIVVSENFVAEATPKLLRLADTLEIAREQHESEQTRRKRHADLGRQPSPEYQLGDLVLVSLHQLSNARQGVSSKLLPRRDGPYAIRAQKGPTSYELESLTNPSEVIGTYHTSQLKKFHGPVEDPPAPVAPVRRRGRPRKHPIVQAQ</sequence>
<dbReference type="PANTHER" id="PTHR37984:SF5">
    <property type="entry name" value="PROTEIN NYNRIN-LIKE"/>
    <property type="match status" value="1"/>
</dbReference>
<evidence type="ECO:0000256" key="32">
    <source>
        <dbReference type="ARBA" id="ARBA00025615"/>
    </source>
</evidence>
<dbReference type="InterPro" id="IPR043128">
    <property type="entry name" value="Rev_trsase/Diguanyl_cyclase"/>
</dbReference>
<keyword evidence="24" id="KW-0695">RNA-directed DNA polymerase</keyword>
<keyword evidence="25" id="KW-0239">DNA-directed DNA polymerase</keyword>
<evidence type="ECO:0000256" key="9">
    <source>
        <dbReference type="ARBA" id="ARBA00022679"/>
    </source>
</evidence>
<feature type="region of interest" description="Disordered" evidence="37">
    <location>
        <begin position="1344"/>
        <end position="1364"/>
    </location>
</feature>
<evidence type="ECO:0000256" key="3">
    <source>
        <dbReference type="ARBA" id="ARBA00004123"/>
    </source>
</evidence>
<dbReference type="InterPro" id="IPR036397">
    <property type="entry name" value="RNaseH_sf"/>
</dbReference>
<comment type="catalytic activity">
    <reaction evidence="1">
        <text>Endonucleolytic cleavage to 5'-phosphomonoester.</text>
        <dbReference type="EC" id="3.1.26.4"/>
    </reaction>
</comment>
<comment type="function">
    <text evidence="32">Integrase (IN) targets the VLP to the nucleus, where a subparticle preintegration complex (PIC) containing at least integrase and the newly synthesized dsDNA copy of the retrotransposon must transit the nuclear membrane. Once in the nucleus, integrase performs the integration of the dsDNA into the host genome.</text>
</comment>
<evidence type="ECO:0000256" key="21">
    <source>
        <dbReference type="ARBA" id="ARBA00022842"/>
    </source>
</evidence>
<feature type="compositionally biased region" description="Basic residues" evidence="37">
    <location>
        <begin position="1447"/>
        <end position="1462"/>
    </location>
</feature>
<dbReference type="InterPro" id="IPR050951">
    <property type="entry name" value="Retrovirus_Pol_polyprotein"/>
</dbReference>
<keyword evidence="26" id="KW-0917">Virion maturation</keyword>
<dbReference type="GO" id="GO:0015074">
    <property type="term" value="P:DNA integration"/>
    <property type="evidence" value="ECO:0007669"/>
    <property type="project" value="UniProtKB-KW"/>
</dbReference>
<evidence type="ECO:0000256" key="35">
    <source>
        <dbReference type="ARBA" id="ARBA00063849"/>
    </source>
</evidence>
<dbReference type="Pfam" id="PF00665">
    <property type="entry name" value="rve"/>
    <property type="match status" value="1"/>
</dbReference>
<keyword evidence="29" id="KW-0539">Nucleus</keyword>
<dbReference type="GO" id="GO:0075523">
    <property type="term" value="P:viral translational frameshifting"/>
    <property type="evidence" value="ECO:0007669"/>
    <property type="project" value="UniProtKB-KW"/>
</dbReference>
<keyword evidence="12" id="KW-0479">Metal-binding</keyword>
<evidence type="ECO:0000256" key="10">
    <source>
        <dbReference type="ARBA" id="ARBA00022695"/>
    </source>
</evidence>
<organism evidence="40 41">
    <name type="scientific">Tenebrio molitor</name>
    <name type="common">Yellow mealworm beetle</name>
    <dbReference type="NCBI Taxonomy" id="7067"/>
    <lineage>
        <taxon>Eukaryota</taxon>
        <taxon>Metazoa</taxon>
        <taxon>Ecdysozoa</taxon>
        <taxon>Arthropoda</taxon>
        <taxon>Hexapoda</taxon>
        <taxon>Insecta</taxon>
        <taxon>Pterygota</taxon>
        <taxon>Neoptera</taxon>
        <taxon>Endopterygota</taxon>
        <taxon>Coleoptera</taxon>
        <taxon>Polyphaga</taxon>
        <taxon>Cucujiformia</taxon>
        <taxon>Tenebrionidae</taxon>
        <taxon>Tenebrio</taxon>
    </lineage>
</organism>
<evidence type="ECO:0000313" key="41">
    <source>
        <dbReference type="Proteomes" id="UP000719412"/>
    </source>
</evidence>
<dbReference type="Proteomes" id="UP000719412">
    <property type="component" value="Unassembled WGS sequence"/>
</dbReference>
<dbReference type="Gene3D" id="3.30.420.10">
    <property type="entry name" value="Ribonuclease H-like superfamily/Ribonuclease H"/>
    <property type="match status" value="1"/>
</dbReference>
<keyword evidence="30" id="KW-0511">Multifunctional enzyme</keyword>
<dbReference type="Gene3D" id="2.40.70.10">
    <property type="entry name" value="Acid Proteases"/>
    <property type="match status" value="1"/>
</dbReference>
<evidence type="ECO:0000256" key="31">
    <source>
        <dbReference type="ARBA" id="ARBA00025590"/>
    </source>
</evidence>
<dbReference type="GO" id="GO:0005737">
    <property type="term" value="C:cytoplasm"/>
    <property type="evidence" value="ECO:0007669"/>
    <property type="project" value="UniProtKB-SubCell"/>
</dbReference>
<dbReference type="GO" id="GO:0005634">
    <property type="term" value="C:nucleus"/>
    <property type="evidence" value="ECO:0007669"/>
    <property type="project" value="UniProtKB-SubCell"/>
</dbReference>
<evidence type="ECO:0000256" key="24">
    <source>
        <dbReference type="ARBA" id="ARBA00022918"/>
    </source>
</evidence>
<evidence type="ECO:0000256" key="30">
    <source>
        <dbReference type="ARBA" id="ARBA00023268"/>
    </source>
</evidence>
<dbReference type="GO" id="GO:0003677">
    <property type="term" value="F:DNA binding"/>
    <property type="evidence" value="ECO:0007669"/>
    <property type="project" value="UniProtKB-KW"/>
</dbReference>
<evidence type="ECO:0000256" key="29">
    <source>
        <dbReference type="ARBA" id="ARBA00023242"/>
    </source>
</evidence>
<keyword evidence="17" id="KW-0863">Zinc-finger</keyword>
<evidence type="ECO:0000256" key="25">
    <source>
        <dbReference type="ARBA" id="ARBA00022932"/>
    </source>
</evidence>
<comment type="caution">
    <text evidence="40">The sequence shown here is derived from an EMBL/GenBank/DDBJ whole genome shotgun (WGS) entry which is preliminary data.</text>
</comment>
<dbReference type="GO" id="GO:0003723">
    <property type="term" value="F:RNA binding"/>
    <property type="evidence" value="ECO:0007669"/>
    <property type="project" value="UniProtKB-KW"/>
</dbReference>
<dbReference type="Pfam" id="PF24626">
    <property type="entry name" value="SH3_Tf2-1"/>
    <property type="match status" value="1"/>
</dbReference>
<feature type="domain" description="Integrase catalytic" evidence="39">
    <location>
        <begin position="1140"/>
        <end position="1304"/>
    </location>
</feature>
<dbReference type="GO" id="GO:0004523">
    <property type="term" value="F:RNA-DNA hybrid ribonuclease activity"/>
    <property type="evidence" value="ECO:0007669"/>
    <property type="project" value="UniProtKB-EC"/>
</dbReference>
<evidence type="ECO:0000256" key="37">
    <source>
        <dbReference type="SAM" id="MobiDB-lite"/>
    </source>
</evidence>
<comment type="function">
    <text evidence="31">Reverse transcriptase/ribonuclease H (RT) is a multifunctional enzyme that catalyzes the conversion of the retro-elements RNA genome into dsDNA within the VLP. The enzyme displays a DNA polymerase activity that can copy either DNA or RNA templates, and a ribonuclease H (RNase H) activity that cleaves the RNA strand of RNA-DNA heteroduplexes during plus-strand synthesis and hydrolyzes RNA primers. The conversion leads to a linear dsDNA copy of the retrotransposon that includes long terminal repeats (LTRs) at both ends.</text>
</comment>
<evidence type="ECO:0000256" key="4">
    <source>
        <dbReference type="ARBA" id="ARBA00004496"/>
    </source>
</evidence>
<keyword evidence="8" id="KW-0645">Protease</keyword>
<dbReference type="InterPro" id="IPR001584">
    <property type="entry name" value="Integrase_cat-core"/>
</dbReference>
<keyword evidence="11" id="KW-0540">Nuclease</keyword>
<evidence type="ECO:0000259" key="39">
    <source>
        <dbReference type="PROSITE" id="PS50994"/>
    </source>
</evidence>
<evidence type="ECO:0000256" key="26">
    <source>
        <dbReference type="ARBA" id="ARBA00023113"/>
    </source>
</evidence>
<keyword evidence="14" id="KW-0064">Aspartyl protease</keyword>
<reference evidence="40" key="2">
    <citation type="submission" date="2021-08" db="EMBL/GenBank/DDBJ databases">
        <authorList>
            <person name="Eriksson T."/>
        </authorList>
    </citation>
    <scope>NUCLEOTIDE SEQUENCE</scope>
    <source>
        <strain evidence="40">Stoneville</strain>
        <tissue evidence="40">Whole head</tissue>
    </source>
</reference>
<keyword evidence="16" id="KW-0255">Endonuclease</keyword>
<keyword evidence="10" id="KW-0548">Nucleotidyltransferase</keyword>
<dbReference type="GO" id="GO:0006310">
    <property type="term" value="P:DNA recombination"/>
    <property type="evidence" value="ECO:0007669"/>
    <property type="project" value="UniProtKB-KW"/>
</dbReference>
<dbReference type="Gene3D" id="1.10.340.70">
    <property type="match status" value="1"/>
</dbReference>
<evidence type="ECO:0000256" key="6">
    <source>
        <dbReference type="ARBA" id="ARBA00022490"/>
    </source>
</evidence>
<dbReference type="GO" id="GO:0003964">
    <property type="term" value="F:RNA-directed DNA polymerase activity"/>
    <property type="evidence" value="ECO:0007669"/>
    <property type="project" value="UniProtKB-KW"/>
</dbReference>
<dbReference type="Gene3D" id="4.10.60.10">
    <property type="entry name" value="Zinc finger, CCHC-type"/>
    <property type="match status" value="1"/>
</dbReference>
<dbReference type="Pfam" id="PF17917">
    <property type="entry name" value="RT_RNaseH"/>
    <property type="match status" value="1"/>
</dbReference>
<gene>
    <name evidence="40" type="ORF">GEV33_014359</name>
</gene>
<accession>A0A8J6L6P0</accession>
<dbReference type="SMART" id="SM00343">
    <property type="entry name" value="ZnF_C2HC"/>
    <property type="match status" value="2"/>
</dbReference>
<dbReference type="Pfam" id="PF00078">
    <property type="entry name" value="RVT_1"/>
    <property type="match status" value="1"/>
</dbReference>
<evidence type="ECO:0000256" key="14">
    <source>
        <dbReference type="ARBA" id="ARBA00022750"/>
    </source>
</evidence>
<dbReference type="InterPro" id="IPR021109">
    <property type="entry name" value="Peptidase_aspartic_dom_sf"/>
</dbReference>
<feature type="domain" description="Reverse transcriptase" evidence="38">
    <location>
        <begin position="600"/>
        <end position="779"/>
    </location>
</feature>
<dbReference type="InterPro" id="IPR001878">
    <property type="entry name" value="Znf_CCHC"/>
</dbReference>
<evidence type="ECO:0000256" key="19">
    <source>
        <dbReference type="ARBA" id="ARBA00022833"/>
    </source>
</evidence>
<feature type="region of interest" description="Disordered" evidence="37">
    <location>
        <begin position="448"/>
        <end position="477"/>
    </location>
</feature>
<dbReference type="InterPro" id="IPR012337">
    <property type="entry name" value="RNaseH-like_sf"/>
</dbReference>
<evidence type="ECO:0000256" key="27">
    <source>
        <dbReference type="ARBA" id="ARBA00023125"/>
    </source>
</evidence>
<keyword evidence="20" id="KW-0067">ATP-binding</keyword>
<keyword evidence="28" id="KW-0233">DNA recombination</keyword>
<keyword evidence="27" id="KW-0238">DNA-binding</keyword>
<evidence type="ECO:0000256" key="12">
    <source>
        <dbReference type="ARBA" id="ARBA00022723"/>
    </source>
</evidence>
<keyword evidence="18" id="KW-0378">Hydrolase</keyword>
<comment type="function">
    <text evidence="33">Nucleocapsid protein p11 (NC) forms the nucleocore that coats the retro-elements dimeric RNA. Binds these RNAs through its zinc fingers. Promotes primer tRNA(i)-Met annealing to the multipartite primer-binding site (PBS), dimerization of Ty3 RNA and initiation of reverse transcription.</text>
</comment>
<comment type="subcellular location">
    <subcellularLocation>
        <location evidence="4">Cytoplasm</location>
    </subcellularLocation>
    <subcellularLocation>
        <location evidence="3">Nucleus</location>
    </subcellularLocation>
</comment>
<dbReference type="Pfam" id="PF17921">
    <property type="entry name" value="Integrase_H2C2"/>
    <property type="match status" value="1"/>
</dbReference>
<dbReference type="SUPFAM" id="SSF53098">
    <property type="entry name" value="Ribonuclease H-like"/>
    <property type="match status" value="1"/>
</dbReference>
<dbReference type="EC" id="2.7.7.49" evidence="5"/>
<dbReference type="PROSITE" id="PS50994">
    <property type="entry name" value="INTEGRASE"/>
    <property type="match status" value="1"/>
</dbReference>
<comment type="function">
    <text evidence="34">Capsid protein (CA) is the structural component of the virus-like particle (VLP), forming the shell that encapsulates the genomic RNA-nucleocapsid complex.</text>
</comment>
<evidence type="ECO:0000256" key="7">
    <source>
        <dbReference type="ARBA" id="ARBA00022612"/>
    </source>
</evidence>
<name>A0A8J6L6P0_TENMO</name>
<dbReference type="InterPro" id="IPR000477">
    <property type="entry name" value="RT_dom"/>
</dbReference>
<dbReference type="Pfam" id="PF19259">
    <property type="entry name" value="Ty3_capsid"/>
    <property type="match status" value="1"/>
</dbReference>
<dbReference type="InterPro" id="IPR056924">
    <property type="entry name" value="SH3_Tf2-1"/>
</dbReference>
<evidence type="ECO:0000256" key="2">
    <source>
        <dbReference type="ARBA" id="ARBA00002180"/>
    </source>
</evidence>
<keyword evidence="41" id="KW-1185">Reference proteome</keyword>
<dbReference type="SUPFAM" id="SSF50630">
    <property type="entry name" value="Acid proteases"/>
    <property type="match status" value="1"/>
</dbReference>
<dbReference type="GO" id="GO:0005524">
    <property type="term" value="F:ATP binding"/>
    <property type="evidence" value="ECO:0007669"/>
    <property type="project" value="UniProtKB-KW"/>
</dbReference>
<dbReference type="InterPro" id="IPR045358">
    <property type="entry name" value="Ty3_capsid"/>
</dbReference>
<evidence type="ECO:0000256" key="5">
    <source>
        <dbReference type="ARBA" id="ARBA00012493"/>
    </source>
</evidence>
<dbReference type="Gene3D" id="3.10.10.10">
    <property type="entry name" value="HIV Type 1 Reverse Transcriptase, subunit A, domain 1"/>
    <property type="match status" value="1"/>
</dbReference>
<dbReference type="GO" id="GO:0008270">
    <property type="term" value="F:zinc ion binding"/>
    <property type="evidence" value="ECO:0007669"/>
    <property type="project" value="UniProtKB-KW"/>
</dbReference>
<keyword evidence="23" id="KW-0229">DNA integration</keyword>
<evidence type="ECO:0000256" key="16">
    <source>
        <dbReference type="ARBA" id="ARBA00022759"/>
    </source>
</evidence>